<evidence type="ECO:0000313" key="2">
    <source>
        <dbReference type="EMBL" id="GAA1747945.1"/>
    </source>
</evidence>
<keyword evidence="3" id="KW-1185">Reference proteome</keyword>
<sequence length="72" mass="7396">MGSRPSATSTFLPPGTALTLPQPRAVPTAERHTAESAAALTAAFIDPALDSDAPSAIWNPVALAWESGPTRI</sequence>
<feature type="region of interest" description="Disordered" evidence="1">
    <location>
        <begin position="1"/>
        <end position="21"/>
    </location>
</feature>
<reference evidence="3" key="1">
    <citation type="journal article" date="2019" name="Int. J. Syst. Evol. Microbiol.">
        <title>The Global Catalogue of Microorganisms (GCM) 10K type strain sequencing project: providing services to taxonomists for standard genome sequencing and annotation.</title>
        <authorList>
            <consortium name="The Broad Institute Genomics Platform"/>
            <consortium name="The Broad Institute Genome Sequencing Center for Infectious Disease"/>
            <person name="Wu L."/>
            <person name="Ma J."/>
        </authorList>
    </citation>
    <scope>NUCLEOTIDE SEQUENCE [LARGE SCALE GENOMIC DNA]</scope>
    <source>
        <strain evidence="3">JCM 15591</strain>
    </source>
</reference>
<comment type="caution">
    <text evidence="2">The sequence shown here is derived from an EMBL/GenBank/DDBJ whole genome shotgun (WGS) entry which is preliminary data.</text>
</comment>
<feature type="compositionally biased region" description="Polar residues" evidence="1">
    <location>
        <begin position="1"/>
        <end position="11"/>
    </location>
</feature>
<evidence type="ECO:0000313" key="3">
    <source>
        <dbReference type="Proteomes" id="UP001501475"/>
    </source>
</evidence>
<evidence type="ECO:0000256" key="1">
    <source>
        <dbReference type="SAM" id="MobiDB-lite"/>
    </source>
</evidence>
<name>A0ABP4W8R5_9MICO</name>
<protein>
    <submittedName>
        <fullName evidence="2">Uncharacterized protein</fullName>
    </submittedName>
</protein>
<organism evidence="2 3">
    <name type="scientific">Nostocoides vanveenii</name>
    <dbReference type="NCBI Taxonomy" id="330835"/>
    <lineage>
        <taxon>Bacteria</taxon>
        <taxon>Bacillati</taxon>
        <taxon>Actinomycetota</taxon>
        <taxon>Actinomycetes</taxon>
        <taxon>Micrococcales</taxon>
        <taxon>Intrasporangiaceae</taxon>
        <taxon>Nostocoides</taxon>
    </lineage>
</organism>
<gene>
    <name evidence="2" type="ORF">GCM10009810_05650</name>
</gene>
<dbReference type="EMBL" id="BAAAPN010000015">
    <property type="protein sequence ID" value="GAA1747945.1"/>
    <property type="molecule type" value="Genomic_DNA"/>
</dbReference>
<accession>A0ABP4W8R5</accession>
<proteinExistence type="predicted"/>
<dbReference type="Proteomes" id="UP001501475">
    <property type="component" value="Unassembled WGS sequence"/>
</dbReference>